<keyword evidence="1" id="KW-0732">Signal</keyword>
<reference evidence="3 4" key="1">
    <citation type="submission" date="2023-04" db="EMBL/GenBank/DDBJ databases">
        <title>Complete genome sequence of Alisedimentitalea scapharcae.</title>
        <authorList>
            <person name="Rong J.-C."/>
            <person name="Yi M.-L."/>
            <person name="Zhao Q."/>
        </authorList>
    </citation>
    <scope>NUCLEOTIDE SEQUENCE [LARGE SCALE GENOMIC DNA]</scope>
    <source>
        <strain evidence="3 4">KCTC 42119</strain>
    </source>
</reference>
<proteinExistence type="predicted"/>
<dbReference type="Proteomes" id="UP001623232">
    <property type="component" value="Chromosome"/>
</dbReference>
<evidence type="ECO:0000259" key="2">
    <source>
        <dbReference type="Pfam" id="PF09832"/>
    </source>
</evidence>
<feature type="chain" id="PRO_5045388843" evidence="1">
    <location>
        <begin position="27"/>
        <end position="182"/>
    </location>
</feature>
<feature type="domain" description="DUF2059" evidence="2">
    <location>
        <begin position="92"/>
        <end position="148"/>
    </location>
</feature>
<dbReference type="EMBL" id="CP123584">
    <property type="protein sequence ID" value="WZK90711.1"/>
    <property type="molecule type" value="Genomic_DNA"/>
</dbReference>
<keyword evidence="4" id="KW-1185">Reference proteome</keyword>
<evidence type="ECO:0000313" key="3">
    <source>
        <dbReference type="EMBL" id="WZK90711.1"/>
    </source>
</evidence>
<dbReference type="InterPro" id="IPR018637">
    <property type="entry name" value="DUF2059"/>
</dbReference>
<dbReference type="RefSeq" id="WP_406649712.1">
    <property type="nucleotide sequence ID" value="NZ_CP123584.1"/>
</dbReference>
<dbReference type="Pfam" id="PF09832">
    <property type="entry name" value="DUF2059"/>
    <property type="match status" value="1"/>
</dbReference>
<accession>A0ABZ2Y1C2</accession>
<feature type="signal peptide" evidence="1">
    <location>
        <begin position="1"/>
        <end position="26"/>
    </location>
</feature>
<gene>
    <name evidence="3" type="ORF">QEZ52_09235</name>
</gene>
<evidence type="ECO:0000313" key="4">
    <source>
        <dbReference type="Proteomes" id="UP001623232"/>
    </source>
</evidence>
<protein>
    <submittedName>
        <fullName evidence="3">DUF2059 domain-containing protein</fullName>
    </submittedName>
</protein>
<sequence length="182" mass="19873">MIGILVKTFFCACAISLIGLGSPVHANPKKAAAEYIVSQTITRSMLEGAIAAQRPMMIDAVQYQLNAKGTTLTDPDRFFDLLMEEFLSEFTQSMQEQSASVYLRNFSKQELTDIAAFFQTDSGQAYVLATPKLMSEGARMGQVAGRKAGKNAAKRLATRIEDEGLVVVEDPSLLSRLLDALQ</sequence>
<evidence type="ECO:0000256" key="1">
    <source>
        <dbReference type="SAM" id="SignalP"/>
    </source>
</evidence>
<name>A0ABZ2Y1C2_9RHOB</name>
<organism evidence="3 4">
    <name type="scientific">Aliisedimentitalea scapharcae</name>
    <dbReference type="NCBI Taxonomy" id="1524259"/>
    <lineage>
        <taxon>Bacteria</taxon>
        <taxon>Pseudomonadati</taxon>
        <taxon>Pseudomonadota</taxon>
        <taxon>Alphaproteobacteria</taxon>
        <taxon>Rhodobacterales</taxon>
        <taxon>Roseobacteraceae</taxon>
        <taxon>Aliisedimentitalea</taxon>
    </lineage>
</organism>